<evidence type="ECO:0000313" key="5">
    <source>
        <dbReference type="EMBL" id="RGD62302.1"/>
    </source>
</evidence>
<dbReference type="InterPro" id="IPR009081">
    <property type="entry name" value="PP-bd_ACP"/>
</dbReference>
<dbReference type="Gene3D" id="3.40.50.720">
    <property type="entry name" value="NAD(P)-binding Rossmann-like Domain"/>
    <property type="match status" value="1"/>
</dbReference>
<dbReference type="Gene3D" id="3.30.300.30">
    <property type="match status" value="1"/>
</dbReference>
<evidence type="ECO:0000259" key="4">
    <source>
        <dbReference type="PROSITE" id="PS50075"/>
    </source>
</evidence>
<keyword evidence="2" id="KW-0597">Phosphoprotein</keyword>
<dbReference type="Gene3D" id="3.90.820.10">
    <property type="entry name" value="Structural Genomics, Unknown Function 30-nov-00 1gh9 Mol_id"/>
    <property type="match status" value="1"/>
</dbReference>
<dbReference type="InterPro" id="IPR025110">
    <property type="entry name" value="AMP-bd_C"/>
</dbReference>
<proteinExistence type="predicted"/>
<gene>
    <name evidence="5" type="ORF">DR950_35200</name>
</gene>
<name>A0A373A3S1_9ACTN</name>
<dbReference type="SUPFAM" id="SSF56801">
    <property type="entry name" value="Acetyl-CoA synthetase-like"/>
    <property type="match status" value="1"/>
</dbReference>
<dbReference type="InterPro" id="IPR036736">
    <property type="entry name" value="ACP-like_sf"/>
</dbReference>
<dbReference type="PANTHER" id="PTHR44845">
    <property type="entry name" value="CARRIER DOMAIN-CONTAINING PROTEIN"/>
    <property type="match status" value="1"/>
</dbReference>
<protein>
    <submittedName>
        <fullName evidence="5">Amino acid adenylation domain-containing protein</fullName>
    </submittedName>
</protein>
<evidence type="ECO:0000256" key="3">
    <source>
        <dbReference type="SAM" id="MobiDB-lite"/>
    </source>
</evidence>
<evidence type="ECO:0000256" key="1">
    <source>
        <dbReference type="ARBA" id="ARBA00022450"/>
    </source>
</evidence>
<dbReference type="InterPro" id="IPR000873">
    <property type="entry name" value="AMP-dep_synth/lig_dom"/>
</dbReference>
<dbReference type="SMART" id="SM00923">
    <property type="entry name" value="MbtH"/>
    <property type="match status" value="1"/>
</dbReference>
<reference evidence="5 6" key="1">
    <citation type="submission" date="2018-08" db="EMBL/GenBank/DDBJ databases">
        <title>Diversity &amp; Physiological Properties of Lignin-Decomposing Actinobacteria from Soil.</title>
        <authorList>
            <person name="Roh S.G."/>
            <person name="Kim S.B."/>
        </authorList>
    </citation>
    <scope>NUCLEOTIDE SEQUENCE [LARGE SCALE GENOMIC DNA]</scope>
    <source>
        <strain evidence="5 6">MMS17-GH009</strain>
    </source>
</reference>
<keyword evidence="1" id="KW-0596">Phosphopantetheine</keyword>
<dbReference type="InterPro" id="IPR036291">
    <property type="entry name" value="NAD(P)-bd_dom_sf"/>
</dbReference>
<dbReference type="InterPro" id="IPR038020">
    <property type="entry name" value="MbtH-like_sf"/>
</dbReference>
<dbReference type="Gene3D" id="1.10.1200.10">
    <property type="entry name" value="ACP-like"/>
    <property type="match status" value="1"/>
</dbReference>
<evidence type="ECO:0000313" key="6">
    <source>
        <dbReference type="Proteomes" id="UP000263377"/>
    </source>
</evidence>
<dbReference type="NCBIfam" id="TIGR01733">
    <property type="entry name" value="AA-adenyl-dom"/>
    <property type="match status" value="1"/>
</dbReference>
<dbReference type="Proteomes" id="UP000263377">
    <property type="component" value="Unassembled WGS sequence"/>
</dbReference>
<sequence length="1181" mass="123780">MSAFAQQRGVRWGVRPDVLDGAGVRIVGNVALPSILPPQHEVKPVDDAVDSAQGVRTDASSGRHAVVRNGNGQYAIWPGDLTVPAGWQQVHGPAGRADCRDWVEREWRPAGLGFPGGAPVRRATGGSADPSAGFPHTVAGFADTVHGLFRARAAHDPDAVAVIAADATLSYRELDLRSDRLAAALRARGTGPEQVVPVCLDRGAGLVTAWLAVLKAGGAFLPLDPAHPPRRLARLVEDCGARVVVADGDGFPEAPGVSVLGVSAPGPEDSGEPLNSGAFFAGDDGAVPDDLAYLIYTSGTTGRPKGVPVTHRALLFTLDRIVHAYRLRPGERVLHLAALGSDTALEQAFGALLAGATVVLGGGGGAGGTWAPTELAGRLPGLGLAVADLTPAYWHHLLDLLPPGGPGPQGLRLVVVGGDAVHAADSRHCLERLPGARLLNAYGVTEAAVTSTLCEVTAELLDGGGGSSAGAGGTPAAPVPIGRPLPGVRVHVLDARLRPVRPGEKGQIHLGGPGLARGYWRQAGLTAESFLPDPYAPLPGERMYRTGDAGRWRADGQLEILGRFDEQVKVRGHRVDPAEVEAVLAAHPGVRQARVAADGEAADGSRTLTAYYTPASGTAVGAPGLRAFLADRLPEYLVPAEFVPLEAMPLTAAGKIDRRRLPHAPVRSPASAPVPPAAPSPAPAPGPAGAGALEAAVGQLWAELLGVEHIGPDGDFFALGGTSLLAMEMLARARILLGIDVGQVRTLTRALLREPVLRAFAAALSAARADTPAGAVRDAAVDWFAEARLTEDLRQSWSPAPSRAEPAEILLTGATGFCGAHLLHALLATTRARIHCLVRAPDEEHALERLRAARQRFLRQDLADRRVVPLVGDLTRPKLGLTDRRFDWLAGHLDAIHHLGGQVNFLYPYHQLRAANVGGTREVVRLAGHSRGIPVHYLSTLAVLAGFGAAGVPKVTERTPLAHPERLGVGYVESKWVAEQLLHNAAAAGLPVTVLRTNDVTGDLASGAMNTGTELCALIAYLADSGTYPDVRLLLDFVPADRFARAIAHIAAHAPAAGEVYHLTSPRPGTLADLAERLRVRGHRIAPLPYGDWVRRLVRFAAGNPTHPIAPFVPLFVDRAPGSELSVSEMYFRPTFPLFERANADAALAGSGIELPPVEAGLIDHYLAGLEREGFLRAASP</sequence>
<dbReference type="Pfam" id="PF00550">
    <property type="entry name" value="PP-binding"/>
    <property type="match status" value="1"/>
</dbReference>
<organism evidence="5 6">
    <name type="scientific">Kitasatospora xanthocidica</name>
    <dbReference type="NCBI Taxonomy" id="83382"/>
    <lineage>
        <taxon>Bacteria</taxon>
        <taxon>Bacillati</taxon>
        <taxon>Actinomycetota</taxon>
        <taxon>Actinomycetes</taxon>
        <taxon>Kitasatosporales</taxon>
        <taxon>Streptomycetaceae</taxon>
        <taxon>Kitasatospora</taxon>
    </lineage>
</organism>
<dbReference type="Pfam" id="PF13193">
    <property type="entry name" value="AMP-binding_C"/>
    <property type="match status" value="1"/>
</dbReference>
<dbReference type="InterPro" id="IPR045851">
    <property type="entry name" value="AMP-bd_C_sf"/>
</dbReference>
<dbReference type="Pfam" id="PF00501">
    <property type="entry name" value="AMP-binding"/>
    <property type="match status" value="1"/>
</dbReference>
<dbReference type="PIRSF" id="PIRSF001617">
    <property type="entry name" value="Alpha-AR"/>
    <property type="match status" value="1"/>
</dbReference>
<dbReference type="NCBIfam" id="TIGR01746">
    <property type="entry name" value="Thioester-redct"/>
    <property type="match status" value="1"/>
</dbReference>
<dbReference type="InterPro" id="IPR010080">
    <property type="entry name" value="Thioester_reductase-like_dom"/>
</dbReference>
<feature type="region of interest" description="Disordered" evidence="3">
    <location>
        <begin position="664"/>
        <end position="689"/>
    </location>
</feature>
<dbReference type="InterPro" id="IPR042099">
    <property type="entry name" value="ANL_N_sf"/>
</dbReference>
<dbReference type="SUPFAM" id="SSF51735">
    <property type="entry name" value="NAD(P)-binding Rossmann-fold domains"/>
    <property type="match status" value="1"/>
</dbReference>
<dbReference type="Pfam" id="PF03621">
    <property type="entry name" value="MbtH"/>
    <property type="match status" value="1"/>
</dbReference>
<dbReference type="SUPFAM" id="SSF47336">
    <property type="entry name" value="ACP-like"/>
    <property type="match status" value="1"/>
</dbReference>
<dbReference type="CDD" id="cd05930">
    <property type="entry name" value="A_NRPS"/>
    <property type="match status" value="1"/>
</dbReference>
<dbReference type="Gene3D" id="3.40.50.12780">
    <property type="entry name" value="N-terminal domain of ligase-like"/>
    <property type="match status" value="1"/>
</dbReference>
<dbReference type="Pfam" id="PF07993">
    <property type="entry name" value="NAD_binding_4"/>
    <property type="match status" value="1"/>
</dbReference>
<dbReference type="InterPro" id="IPR010071">
    <property type="entry name" value="AA_adenyl_dom"/>
</dbReference>
<evidence type="ECO:0000256" key="2">
    <source>
        <dbReference type="ARBA" id="ARBA00022553"/>
    </source>
</evidence>
<feature type="compositionally biased region" description="Pro residues" evidence="3">
    <location>
        <begin position="672"/>
        <end position="686"/>
    </location>
</feature>
<dbReference type="SUPFAM" id="SSF160582">
    <property type="entry name" value="MbtH-like"/>
    <property type="match status" value="1"/>
</dbReference>
<dbReference type="InterPro" id="IPR020845">
    <property type="entry name" value="AMP-binding_CS"/>
</dbReference>
<dbReference type="InterPro" id="IPR005153">
    <property type="entry name" value="MbtH-like_dom"/>
</dbReference>
<dbReference type="AlphaFoldDB" id="A0A373A3S1"/>
<dbReference type="PANTHER" id="PTHR44845:SF6">
    <property type="entry name" value="BETA-ALANINE-ACTIVATING ENZYME"/>
    <property type="match status" value="1"/>
</dbReference>
<comment type="caution">
    <text evidence="5">The sequence shown here is derived from an EMBL/GenBank/DDBJ whole genome shotgun (WGS) entry which is preliminary data.</text>
</comment>
<dbReference type="PROSITE" id="PS50075">
    <property type="entry name" value="CARRIER"/>
    <property type="match status" value="1"/>
</dbReference>
<accession>A0A373A3S1</accession>
<dbReference type="EMBL" id="QVIG01000001">
    <property type="protein sequence ID" value="RGD62302.1"/>
    <property type="molecule type" value="Genomic_DNA"/>
</dbReference>
<dbReference type="InterPro" id="IPR013120">
    <property type="entry name" value="FAR_NAD-bd"/>
</dbReference>
<feature type="domain" description="Carrier" evidence="4">
    <location>
        <begin position="688"/>
        <end position="768"/>
    </location>
</feature>
<keyword evidence="6" id="KW-1185">Reference proteome</keyword>
<dbReference type="CDD" id="cd05235">
    <property type="entry name" value="SDR_e1"/>
    <property type="match status" value="1"/>
</dbReference>
<dbReference type="PROSITE" id="PS00455">
    <property type="entry name" value="AMP_BINDING"/>
    <property type="match status" value="1"/>
</dbReference>